<name>A0A4S4L2K8_9AGAM</name>
<dbReference type="Proteomes" id="UP000308199">
    <property type="component" value="Unassembled WGS sequence"/>
</dbReference>
<accession>A0A4S4L2K8</accession>
<evidence type="ECO:0000256" key="1">
    <source>
        <dbReference type="SAM" id="MobiDB-lite"/>
    </source>
</evidence>
<feature type="compositionally biased region" description="Basic residues" evidence="1">
    <location>
        <begin position="84"/>
        <end position="94"/>
    </location>
</feature>
<dbReference type="EMBL" id="SGPK01000308">
    <property type="protein sequence ID" value="THH04828.1"/>
    <property type="molecule type" value="Genomic_DNA"/>
</dbReference>
<sequence>MNALTPCCIQVLTAYCASPGLKDAATSFQRCIVFLKTFYLYFNYPSDWLTMPTTLPAKNRKQHAGMPPASAPTTAFVDSTAQGGKKKKKKKGKGRAGVTISQSMTMHDAMCDADDDDDDLPSLEPSSNIFSHSRTGLSPDLESVHLSTTASLASLSAAVRQSNGHNQSGPDVEPAKLLAELYRKIGFDAADAVTDEVRGVRESFDTPPSVLAFMQSALAGMNGHGFGSDEAKQRALYAIAQQLLVRNDEAGTGMGTG</sequence>
<feature type="compositionally biased region" description="Acidic residues" evidence="1">
    <location>
        <begin position="112"/>
        <end position="121"/>
    </location>
</feature>
<organism evidence="2 3">
    <name type="scientific">Phellinidium pouzarii</name>
    <dbReference type="NCBI Taxonomy" id="167371"/>
    <lineage>
        <taxon>Eukaryota</taxon>
        <taxon>Fungi</taxon>
        <taxon>Dikarya</taxon>
        <taxon>Basidiomycota</taxon>
        <taxon>Agaricomycotina</taxon>
        <taxon>Agaricomycetes</taxon>
        <taxon>Hymenochaetales</taxon>
        <taxon>Hymenochaetaceae</taxon>
        <taxon>Phellinidium</taxon>
    </lineage>
</organism>
<dbReference type="AlphaFoldDB" id="A0A4S4L2K8"/>
<evidence type="ECO:0000313" key="2">
    <source>
        <dbReference type="EMBL" id="THH04828.1"/>
    </source>
</evidence>
<protein>
    <submittedName>
        <fullName evidence="2">Uncharacterized protein</fullName>
    </submittedName>
</protein>
<comment type="caution">
    <text evidence="2">The sequence shown here is derived from an EMBL/GenBank/DDBJ whole genome shotgun (WGS) entry which is preliminary data.</text>
</comment>
<proteinExistence type="predicted"/>
<feature type="compositionally biased region" description="Polar residues" evidence="1">
    <location>
        <begin position="124"/>
        <end position="135"/>
    </location>
</feature>
<feature type="region of interest" description="Disordered" evidence="1">
    <location>
        <begin position="112"/>
        <end position="135"/>
    </location>
</feature>
<keyword evidence="3" id="KW-1185">Reference proteome</keyword>
<feature type="non-terminal residue" evidence="2">
    <location>
        <position position="257"/>
    </location>
</feature>
<feature type="compositionally biased region" description="Polar residues" evidence="1">
    <location>
        <begin position="71"/>
        <end position="82"/>
    </location>
</feature>
<reference evidence="2 3" key="1">
    <citation type="submission" date="2019-02" db="EMBL/GenBank/DDBJ databases">
        <title>Genome sequencing of the rare red list fungi Phellinidium pouzarii.</title>
        <authorList>
            <person name="Buettner E."/>
            <person name="Kellner H."/>
        </authorList>
    </citation>
    <scope>NUCLEOTIDE SEQUENCE [LARGE SCALE GENOMIC DNA]</scope>
    <source>
        <strain evidence="2 3">DSM 108285</strain>
    </source>
</reference>
<evidence type="ECO:0000313" key="3">
    <source>
        <dbReference type="Proteomes" id="UP000308199"/>
    </source>
</evidence>
<gene>
    <name evidence="2" type="ORF">EW145_g5239</name>
</gene>
<feature type="region of interest" description="Disordered" evidence="1">
    <location>
        <begin position="59"/>
        <end position="98"/>
    </location>
</feature>